<gene>
    <name evidence="2" type="ORF">FTW19_01805</name>
</gene>
<dbReference type="Proteomes" id="UP000321820">
    <property type="component" value="Chromosome"/>
</dbReference>
<evidence type="ECO:0000313" key="2">
    <source>
        <dbReference type="EMBL" id="QEE26849.1"/>
    </source>
</evidence>
<proteinExistence type="predicted"/>
<organism evidence="2 3">
    <name type="scientific">Terriglobus albidus</name>
    <dbReference type="NCBI Taxonomy" id="1592106"/>
    <lineage>
        <taxon>Bacteria</taxon>
        <taxon>Pseudomonadati</taxon>
        <taxon>Acidobacteriota</taxon>
        <taxon>Terriglobia</taxon>
        <taxon>Terriglobales</taxon>
        <taxon>Acidobacteriaceae</taxon>
        <taxon>Terriglobus</taxon>
    </lineage>
</organism>
<reference evidence="2 3" key="1">
    <citation type="submission" date="2019-08" db="EMBL/GenBank/DDBJ databases">
        <title>Complete genome sequence of Terriglobus albidus strain ORNL.</title>
        <authorList>
            <person name="Podar M."/>
        </authorList>
    </citation>
    <scope>NUCLEOTIDE SEQUENCE [LARGE SCALE GENOMIC DNA]</scope>
    <source>
        <strain evidence="2 3">ORNL</strain>
    </source>
</reference>
<keyword evidence="1" id="KW-0732">Signal</keyword>
<dbReference type="AlphaFoldDB" id="A0A5B9E4Y5"/>
<dbReference type="KEGG" id="talb:FTW19_01805"/>
<evidence type="ECO:0000256" key="1">
    <source>
        <dbReference type="SAM" id="SignalP"/>
    </source>
</evidence>
<dbReference type="OrthoDB" id="113860at2"/>
<dbReference type="EMBL" id="CP042806">
    <property type="protein sequence ID" value="QEE26849.1"/>
    <property type="molecule type" value="Genomic_DNA"/>
</dbReference>
<protein>
    <submittedName>
        <fullName evidence="2">Uncharacterized protein</fullName>
    </submittedName>
</protein>
<name>A0A5B9E4Y5_9BACT</name>
<feature type="signal peptide" evidence="1">
    <location>
        <begin position="1"/>
        <end position="18"/>
    </location>
</feature>
<dbReference type="RefSeq" id="WP_147646012.1">
    <property type="nucleotide sequence ID" value="NZ_CP042806.1"/>
</dbReference>
<sequence>MKTLTLTLLVLGLTAAHAQTRTGVCMLSASEKHPEQVSLLINRTDCEGDGGCGTSNSNMGWERWGITRDLLTREGTPVDARLHADAGEMRCNGVVHDGMLAGRYTFTPNMDYARQVRSLGLEGEIPDKRLEGFAMLDVSIAWIKQIQATGVTNLTANHLMGLRALHVDPEYIRAIAAEGYPELRANKLTEMKAVGVTPERIREIKSMGLNPSDRELIEMCVFHIDKAFIEKMKARGLKDLTVAKLVKIKTFKLDE</sequence>
<evidence type="ECO:0000313" key="3">
    <source>
        <dbReference type="Proteomes" id="UP000321820"/>
    </source>
</evidence>
<feature type="chain" id="PRO_5023095225" evidence="1">
    <location>
        <begin position="19"/>
        <end position="255"/>
    </location>
</feature>
<keyword evidence="3" id="KW-1185">Reference proteome</keyword>
<accession>A0A5B9E4Y5</accession>